<feature type="transmembrane region" description="Helical" evidence="1">
    <location>
        <begin position="25"/>
        <end position="47"/>
    </location>
</feature>
<keyword evidence="1" id="KW-0472">Membrane</keyword>
<keyword evidence="3" id="KW-1185">Reference proteome</keyword>
<dbReference type="EMBL" id="BAAATM010000013">
    <property type="protein sequence ID" value="GAA2540764.1"/>
    <property type="molecule type" value="Genomic_DNA"/>
</dbReference>
<comment type="caution">
    <text evidence="2">The sequence shown here is derived from an EMBL/GenBank/DDBJ whole genome shotgun (WGS) entry which is preliminary data.</text>
</comment>
<organism evidence="2 3">
    <name type="scientific">Streptomyces levis</name>
    <dbReference type="NCBI Taxonomy" id="285566"/>
    <lineage>
        <taxon>Bacteria</taxon>
        <taxon>Bacillati</taxon>
        <taxon>Actinomycetota</taxon>
        <taxon>Actinomycetes</taxon>
        <taxon>Kitasatosporales</taxon>
        <taxon>Streptomycetaceae</taxon>
        <taxon>Streptomyces</taxon>
    </lineage>
</organism>
<evidence type="ECO:0000313" key="2">
    <source>
        <dbReference type="EMBL" id="GAA2540764.1"/>
    </source>
</evidence>
<proteinExistence type="predicted"/>
<reference evidence="2 3" key="1">
    <citation type="journal article" date="2019" name="Int. J. Syst. Evol. Microbiol.">
        <title>The Global Catalogue of Microorganisms (GCM) 10K type strain sequencing project: providing services to taxonomists for standard genome sequencing and annotation.</title>
        <authorList>
            <consortium name="The Broad Institute Genomics Platform"/>
            <consortium name="The Broad Institute Genome Sequencing Center for Infectious Disease"/>
            <person name="Wu L."/>
            <person name="Ma J."/>
        </authorList>
    </citation>
    <scope>NUCLEOTIDE SEQUENCE [LARGE SCALE GENOMIC DNA]</scope>
    <source>
        <strain evidence="2 3">JCM 6924</strain>
    </source>
</reference>
<protein>
    <submittedName>
        <fullName evidence="2">Uncharacterized protein</fullName>
    </submittedName>
</protein>
<name>A0ABN3P009_9ACTN</name>
<evidence type="ECO:0000313" key="3">
    <source>
        <dbReference type="Proteomes" id="UP001501095"/>
    </source>
</evidence>
<keyword evidence="1" id="KW-0812">Transmembrane</keyword>
<evidence type="ECO:0000256" key="1">
    <source>
        <dbReference type="SAM" id="Phobius"/>
    </source>
</evidence>
<keyword evidence="1" id="KW-1133">Transmembrane helix</keyword>
<sequence>MNRDMANHGTVARQSRVTVPSPGCLAAIMVPILAVLIVAVVLMTMHYRQERANERNKAEALDRTAALARSYERDVVAAPNGFPGQEAVRGIAERHDGRLLPYARSEDSLTTTVRFFGEYEDTSMFGVSHSRAYRCYSVVLRKGADGVPQARTAPLEKCDVI</sequence>
<dbReference type="Proteomes" id="UP001501095">
    <property type="component" value="Unassembled WGS sequence"/>
</dbReference>
<accession>A0ABN3P009</accession>
<gene>
    <name evidence="2" type="ORF">GCM10010423_43690</name>
</gene>